<keyword evidence="2" id="KW-1185">Reference proteome</keyword>
<evidence type="ECO:0000313" key="1">
    <source>
        <dbReference type="EMBL" id="SIQ63390.1"/>
    </source>
</evidence>
<dbReference type="InterPro" id="IPR027417">
    <property type="entry name" value="P-loop_NTPase"/>
</dbReference>
<evidence type="ECO:0000313" key="2">
    <source>
        <dbReference type="Proteomes" id="UP000186308"/>
    </source>
</evidence>
<protein>
    <submittedName>
        <fullName evidence="1">Uncharacterized protein</fullName>
    </submittedName>
</protein>
<sequence>MQGDPRLIIHCGFHKTGSTALQATLRSSETRLRAAGFLYPCAGSRDRPGRISSDPSSSAHHNLAWHMVRHQLCNPAHGDPPAMLAEIAGFAGDVILSSEEFETLLTGADGPAILHGLAGQAGRKLVLVIYLRNQIAYAETLFLELIKHGIGTDYERHADEILQTGHRRFEEAVHCFDYQRALAPLRASTDATIILRNYHDLGPGGIVADFAALFGLTDVLQPSPGREAANQRQPTPTALYTFHRNRTGQRPSPIERNRIMRIAASADQSTSSADLQQRFARRFGPGNRALCAEWQLSTNGLEAAHMVRPASEIPLEALFSFETQCAITTPETADLPAWLAAIGLENTTIPLSARILDRLQQAHRYRRRVADRVINKIFNEPGSAPAPAPSSPR</sequence>
<gene>
    <name evidence="1" type="ORF">SAMN05421828_10763</name>
</gene>
<proteinExistence type="predicted"/>
<dbReference type="AlphaFoldDB" id="A0A8G2CJY6"/>
<comment type="caution">
    <text evidence="1">The sequence shown here is derived from an EMBL/GenBank/DDBJ whole genome shotgun (WGS) entry which is preliminary data.</text>
</comment>
<dbReference type="Proteomes" id="UP000186308">
    <property type="component" value="Unassembled WGS sequence"/>
</dbReference>
<accession>A0A8G2CJY6</accession>
<name>A0A8G2CJY6_ACIRU</name>
<organism evidence="1 2">
    <name type="scientific">Acidiphilium rubrum</name>
    <dbReference type="NCBI Taxonomy" id="526"/>
    <lineage>
        <taxon>Bacteria</taxon>
        <taxon>Pseudomonadati</taxon>
        <taxon>Pseudomonadota</taxon>
        <taxon>Alphaproteobacteria</taxon>
        <taxon>Acetobacterales</taxon>
        <taxon>Acidocellaceae</taxon>
        <taxon>Acidiphilium</taxon>
    </lineage>
</organism>
<dbReference type="EMBL" id="FTNE01000007">
    <property type="protein sequence ID" value="SIQ63390.1"/>
    <property type="molecule type" value="Genomic_DNA"/>
</dbReference>
<reference evidence="1 2" key="1">
    <citation type="submission" date="2017-01" db="EMBL/GenBank/DDBJ databases">
        <authorList>
            <person name="Varghese N."/>
            <person name="Submissions S."/>
        </authorList>
    </citation>
    <scope>NUCLEOTIDE SEQUENCE [LARGE SCALE GENOMIC DNA]</scope>
    <source>
        <strain evidence="1 2">ATCC 35905</strain>
    </source>
</reference>
<dbReference type="SUPFAM" id="SSF52540">
    <property type="entry name" value="P-loop containing nucleoside triphosphate hydrolases"/>
    <property type="match status" value="1"/>
</dbReference>